<dbReference type="Proteomes" id="UP000281372">
    <property type="component" value="Unassembled WGS sequence"/>
</dbReference>
<comment type="caution">
    <text evidence="1">The sequence shown here is derived from an EMBL/GenBank/DDBJ whole genome shotgun (WGS) entry which is preliminary data.</text>
</comment>
<reference evidence="2 4" key="2">
    <citation type="submission" date="2018-08" db="EMBL/GenBank/DDBJ databases">
        <title>Recombination of ecologically and evolutionarily significant loci maintains genetic cohesion in the Pseudomonas syringae species complex.</title>
        <authorList>
            <person name="Dillon M."/>
            <person name="Thakur S."/>
            <person name="Almeida R.N.D."/>
            <person name="Weir B.S."/>
            <person name="Guttman D.S."/>
        </authorList>
    </citation>
    <scope>NUCLEOTIDE SEQUENCE [LARGE SCALE GENOMIC DNA]</scope>
    <source>
        <strain evidence="2 4">ICMP 2821</strain>
    </source>
</reference>
<evidence type="ECO:0000313" key="1">
    <source>
        <dbReference type="EMBL" id="KPW69825.1"/>
    </source>
</evidence>
<proteinExistence type="predicted"/>
<evidence type="ECO:0000313" key="2">
    <source>
        <dbReference type="EMBL" id="RMN38078.1"/>
    </source>
</evidence>
<reference evidence="1 3" key="1">
    <citation type="submission" date="2015-09" db="EMBL/GenBank/DDBJ databases">
        <title>Genome announcement of multiple Pseudomonas syringae strains.</title>
        <authorList>
            <person name="Thakur S."/>
            <person name="Wang P.W."/>
            <person name="Gong Y."/>
            <person name="Weir B.S."/>
            <person name="Guttman D.S."/>
        </authorList>
    </citation>
    <scope>NUCLEOTIDE SEQUENCE [LARGE SCALE GENOMIC DNA]</scope>
    <source>
        <strain evidence="1 3">ICMP2823</strain>
    </source>
</reference>
<dbReference type="Pfam" id="PF14424">
    <property type="entry name" value="Toxin-deaminase"/>
    <property type="match status" value="1"/>
</dbReference>
<organism evidence="1 3">
    <name type="scientific">Pseudomonas cannabina</name>
    <dbReference type="NCBI Taxonomy" id="86840"/>
    <lineage>
        <taxon>Bacteria</taxon>
        <taxon>Pseudomonadati</taxon>
        <taxon>Pseudomonadota</taxon>
        <taxon>Gammaproteobacteria</taxon>
        <taxon>Pseudomonadales</taxon>
        <taxon>Pseudomonadaceae</taxon>
        <taxon>Pseudomonas</taxon>
    </lineage>
</organism>
<dbReference type="Proteomes" id="UP000050564">
    <property type="component" value="Unassembled WGS sequence"/>
</dbReference>
<dbReference type="InterPro" id="IPR032721">
    <property type="entry name" value="Toxin-deaminase"/>
</dbReference>
<sequence>MENISMTSSTLQSNVDTAATHSARFTHQRSDLGIFCQALVGLTADGEYRDKALLASLTQQLANPEAQASIALELAAIPRNQWPDGDLQVDPSAAMAGAARAEYLRKMAIHVVNPDGARWLNTAIEDATDVPGMRALSLAISLGAEHSRLSFESLIALAALLLMPVLHSSRELDEALPDANSLDAHVPRLDSWSTVRNVEYLLQHSGMALLCEPASQGSVLRLSPHATWHALCQTAQFESVFKPLLSYMDWFGGRSGEHTSPLVTQALAGRVIADHVAATVRMDGEPLEKALRRRWVCELSHVQIHDKVRKLVRAHYPHALSSTLDIMCHLFLREAMPELLVEGVPDHLQYGRSLQSVAFIHGVALVEALSPGLSQITPYDTLIKVSADLAKSSDVDIHALWAKTLIIPALRYATAHGAIQWAANDDVHHASAAQISQALAYLDAQQSLHAQELNSLLGIKPADRKGLAQQMLKAAGVDHWLWEQSIHIDHWPILQAHGFTVASSYSIDRLLAAGRPQASVVELVMMGEVYMQGQPTVPEAYVTAFDAFQRALVSAEASIIRRQLSEMQTIDQKTLLESTCELSRVRFDGQEGTQGLFIRCQAGDHRSDFEGHSVSERFFELIPAAGVAGEARQAFTYEVEGVTWSGVISIIEALRRKEAHQRRIEKARVTPLWPMDSDAYLLGAVSRSSAALHQPQQGTLIPSATLVYSADADQQSGLDILANKAAEHLLGDFLERNKAEHLHETQWEQVWAKEREYADIAARLIIPFYGCIKDLASGDRSGGVIVGCVMDVAFVLLPLGQFVSSTARIVLRAGEMSVESVARLTGKAVGKLIAGLAKSSAVFALRDMGRLGLKMGVRGWAALLEDVPALSSVFSSQAVLDATFGLDKGMYRLAEDVQLPITAEPASKIVMVDGRADVVVRDLGTLEQPDFRLSDPRSGAAFGKKLTQVAQGERMEFSVFSAQERISPEHYPPIAPVTEVEYGTACEVRIVERCNVRAIEREGGVFDILVDDQIYHIDANAPDAALRKLAVEKLSLRSTLLQETERLCRVRRNLIEIPCTQGVKLATPAPEPIIDGSTSPKRTGKYPSNAMDAREFGLDRLSLGADAEASSIDVFVNEGKFCKWADSVEPLASTSAAVKRVVPLSEAERALLALPETPVYLPELRGALARAGLLGLPENFPMDDALWIYAHIPVINIGPIASDIADARALRGIRLEIDGDNWIFIEPDTGLFYKAPISVDEAPDLRFSRVTEAEEINEYIRVSEQYRLVREFPGAEQDQENIARLLFDLLDDSARADWHVSWGEPVTHYDDYVQWCTANQKPNDLLTFAANIMSGEEIQKKFVTLARNSIPDFKKITLRSLPDQQHTVEVLNQLLPTQGSPVKWEKLTLESIVTPKAPKLIMKQVRGANLSFLQAYTESGDRIVYYALSGGNKAKDLKLQLDVAESTERVIDGVIYRDARARMAGRQPDPRFTSLPVIRDVDHLVVRSFGRYLDSERLIATVFKEDMASTKLTHIKVFTVLDTCRSCGGFVLPRLKLDFPDAQFSVTYLKPYQVD</sequence>
<name>A0A0P9MKL2_PSECA</name>
<dbReference type="EMBL" id="LJPX01000420">
    <property type="protein sequence ID" value="KPW69825.1"/>
    <property type="molecule type" value="Genomic_DNA"/>
</dbReference>
<evidence type="ECO:0000313" key="3">
    <source>
        <dbReference type="Proteomes" id="UP000050564"/>
    </source>
</evidence>
<gene>
    <name evidence="1" type="ORF">ALO81_04516</name>
    <name evidence="2" type="ORF">ALQ64_04966</name>
</gene>
<accession>A0A0P9MKL2</accession>
<protein>
    <submittedName>
        <fullName evidence="1">Uncharacterized protein</fullName>
    </submittedName>
</protein>
<dbReference type="PATRIC" id="fig|86840.3.peg.1544"/>
<dbReference type="EMBL" id="RBOW01000183">
    <property type="protein sequence ID" value="RMN38078.1"/>
    <property type="molecule type" value="Genomic_DNA"/>
</dbReference>
<evidence type="ECO:0000313" key="4">
    <source>
        <dbReference type="Proteomes" id="UP000281372"/>
    </source>
</evidence>